<comment type="caution">
    <text evidence="2">The sequence shown here is derived from an EMBL/GenBank/DDBJ whole genome shotgun (WGS) entry which is preliminary data.</text>
</comment>
<dbReference type="EMBL" id="DYWX01000142">
    <property type="protein sequence ID" value="HJF29110.1"/>
    <property type="molecule type" value="Genomic_DNA"/>
</dbReference>
<organism evidence="2 3">
    <name type="scientific">Acinetobacter lwoffii</name>
    <dbReference type="NCBI Taxonomy" id="28090"/>
    <lineage>
        <taxon>Bacteria</taxon>
        <taxon>Pseudomonadati</taxon>
        <taxon>Pseudomonadota</taxon>
        <taxon>Gammaproteobacteria</taxon>
        <taxon>Moraxellales</taxon>
        <taxon>Moraxellaceae</taxon>
        <taxon>Acinetobacter</taxon>
    </lineage>
</organism>
<keyword evidence="1" id="KW-0175">Coiled coil</keyword>
<proteinExistence type="predicted"/>
<reference evidence="2" key="2">
    <citation type="submission" date="2021-09" db="EMBL/GenBank/DDBJ databases">
        <authorList>
            <person name="Gilroy R."/>
        </authorList>
    </citation>
    <scope>NUCLEOTIDE SEQUENCE</scope>
    <source>
        <strain evidence="2">CHK135-1449</strain>
    </source>
</reference>
<dbReference type="Proteomes" id="UP000787156">
    <property type="component" value="Unassembled WGS sequence"/>
</dbReference>
<name>A0A9D2UUV9_ACILW</name>
<feature type="coiled-coil region" evidence="1">
    <location>
        <begin position="84"/>
        <end position="146"/>
    </location>
</feature>
<evidence type="ECO:0000313" key="2">
    <source>
        <dbReference type="EMBL" id="HJF29110.1"/>
    </source>
</evidence>
<evidence type="ECO:0000313" key="3">
    <source>
        <dbReference type="Proteomes" id="UP000787156"/>
    </source>
</evidence>
<gene>
    <name evidence="2" type="ORF">K8V79_12920</name>
</gene>
<sequence>MKQESNKRLYFTDDFSPANVTELQAQGYILRKASAYHESDTLEACAEVAGDVPQAYLDLIARNKANIVTANVRVGITPELQAVIDEAKSECEKVVAENAELKDQLDKERQAATKLMSENSELKDKLLIAEKALVAADEEIKALKAAAKKPTAAELKAIKAAEEATKAEQLKD</sequence>
<protein>
    <submittedName>
        <fullName evidence="2">Uncharacterized protein</fullName>
    </submittedName>
</protein>
<dbReference type="AlphaFoldDB" id="A0A9D2UUV9"/>
<evidence type="ECO:0000256" key="1">
    <source>
        <dbReference type="SAM" id="Coils"/>
    </source>
</evidence>
<reference evidence="2" key="1">
    <citation type="journal article" date="2021" name="PeerJ">
        <title>Extensive microbial diversity within the chicken gut microbiome revealed by metagenomics and culture.</title>
        <authorList>
            <person name="Gilroy R."/>
            <person name="Ravi A."/>
            <person name="Getino M."/>
            <person name="Pursley I."/>
            <person name="Horton D.L."/>
            <person name="Alikhan N.F."/>
            <person name="Baker D."/>
            <person name="Gharbi K."/>
            <person name="Hall N."/>
            <person name="Watson M."/>
            <person name="Adriaenssens E.M."/>
            <person name="Foster-Nyarko E."/>
            <person name="Jarju S."/>
            <person name="Secka A."/>
            <person name="Antonio M."/>
            <person name="Oren A."/>
            <person name="Chaudhuri R.R."/>
            <person name="La Ragione R."/>
            <person name="Hildebrand F."/>
            <person name="Pallen M.J."/>
        </authorList>
    </citation>
    <scope>NUCLEOTIDE SEQUENCE</scope>
    <source>
        <strain evidence="2">CHK135-1449</strain>
    </source>
</reference>
<accession>A0A9D2UUV9</accession>